<protein>
    <recommendedName>
        <fullName evidence="5">Mitochondrial import inner membrane translocase subunit</fullName>
    </recommendedName>
</protein>
<dbReference type="EMBL" id="JAEVFJ010000015">
    <property type="protein sequence ID" value="KAH8100593.1"/>
    <property type="molecule type" value="Genomic_DNA"/>
</dbReference>
<keyword evidence="2 5" id="KW-0472">Membrane</keyword>
<organism evidence="7 8">
    <name type="scientific">Cristinia sonorae</name>
    <dbReference type="NCBI Taxonomy" id="1940300"/>
    <lineage>
        <taxon>Eukaryota</taxon>
        <taxon>Fungi</taxon>
        <taxon>Dikarya</taxon>
        <taxon>Basidiomycota</taxon>
        <taxon>Agaricomycotina</taxon>
        <taxon>Agaricomycetes</taxon>
        <taxon>Agaricomycetidae</taxon>
        <taxon>Agaricales</taxon>
        <taxon>Pleurotineae</taxon>
        <taxon>Stephanosporaceae</taxon>
        <taxon>Cristinia</taxon>
    </lineage>
</organism>
<evidence type="ECO:0000256" key="4">
    <source>
        <dbReference type="ARBA" id="ARBA00023010"/>
    </source>
</evidence>
<sequence>MDAFPQKELATFVENEQAQQRLNSSIHTFTDMCWDKCVTGLPSTQFSRSEASCLSNCVNRFLDTSLFLVKKIEEQREASRN</sequence>
<dbReference type="AlphaFoldDB" id="A0A8K0UNL6"/>
<evidence type="ECO:0000256" key="2">
    <source>
        <dbReference type="ARBA" id="ARBA00022792"/>
    </source>
</evidence>
<accession>A0A8K0UNL6</accession>
<feature type="domain" description="Tim10-like" evidence="6">
    <location>
        <begin position="12"/>
        <end position="73"/>
    </location>
</feature>
<proteinExistence type="inferred from homology"/>
<evidence type="ECO:0000256" key="3">
    <source>
        <dbReference type="ARBA" id="ARBA00022927"/>
    </source>
</evidence>
<evidence type="ECO:0000259" key="6">
    <source>
        <dbReference type="Pfam" id="PF02953"/>
    </source>
</evidence>
<comment type="function">
    <text evidence="5">Mitochondrial intermembrane chaperone that participates in the import and insertion of some multi-pass transmembrane proteins into the mitochondrial inner membrane. Also required for the transfer of beta-barrel precursors from the TOM complex to the sorting and assembly machinery (SAM complex) of the outer membrane. Acts as a chaperone-like protein that protects the hydrophobic precursors from aggregation and guide them through the mitochondrial intermembrane space.</text>
</comment>
<evidence type="ECO:0000313" key="8">
    <source>
        <dbReference type="Proteomes" id="UP000813824"/>
    </source>
</evidence>
<dbReference type="Proteomes" id="UP000813824">
    <property type="component" value="Unassembled WGS sequence"/>
</dbReference>
<dbReference type="GO" id="GO:0015031">
    <property type="term" value="P:protein transport"/>
    <property type="evidence" value="ECO:0007669"/>
    <property type="project" value="UniProtKB-KW"/>
</dbReference>
<evidence type="ECO:0000313" key="7">
    <source>
        <dbReference type="EMBL" id="KAH8100593.1"/>
    </source>
</evidence>
<dbReference type="InterPro" id="IPR004217">
    <property type="entry name" value="Tim10-like"/>
</dbReference>
<dbReference type="Pfam" id="PF02953">
    <property type="entry name" value="zf-Tim10_DDP"/>
    <property type="match status" value="1"/>
</dbReference>
<gene>
    <name evidence="7" type="ORF">BXZ70DRAFT_893268</name>
</gene>
<comment type="subunit">
    <text evidence="5">Heterohexamer.</text>
</comment>
<dbReference type="GO" id="GO:0005743">
    <property type="term" value="C:mitochondrial inner membrane"/>
    <property type="evidence" value="ECO:0007669"/>
    <property type="project" value="UniProtKB-SubCell"/>
</dbReference>
<keyword evidence="5" id="KW-0143">Chaperone</keyword>
<evidence type="ECO:0000256" key="5">
    <source>
        <dbReference type="RuleBase" id="RU367043"/>
    </source>
</evidence>
<dbReference type="OrthoDB" id="344165at2759"/>
<comment type="domain">
    <text evidence="5">The twin CX3C motif contains 4 conserved Cys residues that form 2 disulfide bonds in the mitochondrial intermembrane space.</text>
</comment>
<keyword evidence="2 5" id="KW-0999">Mitochondrion inner membrane</keyword>
<keyword evidence="5" id="KW-1015">Disulfide bond</keyword>
<keyword evidence="5" id="KW-0813">Transport</keyword>
<comment type="subcellular location">
    <subcellularLocation>
        <location evidence="5">Mitochondrion inner membrane</location>
        <topology evidence="5">Peripheral membrane protein</topology>
        <orientation evidence="5">Intermembrane side</orientation>
    </subcellularLocation>
</comment>
<reference evidence="7" key="1">
    <citation type="journal article" date="2021" name="New Phytol.">
        <title>Evolutionary innovations through gain and loss of genes in the ectomycorrhizal Boletales.</title>
        <authorList>
            <person name="Wu G."/>
            <person name="Miyauchi S."/>
            <person name="Morin E."/>
            <person name="Kuo A."/>
            <person name="Drula E."/>
            <person name="Varga T."/>
            <person name="Kohler A."/>
            <person name="Feng B."/>
            <person name="Cao Y."/>
            <person name="Lipzen A."/>
            <person name="Daum C."/>
            <person name="Hundley H."/>
            <person name="Pangilinan J."/>
            <person name="Johnson J."/>
            <person name="Barry K."/>
            <person name="LaButti K."/>
            <person name="Ng V."/>
            <person name="Ahrendt S."/>
            <person name="Min B."/>
            <person name="Choi I.G."/>
            <person name="Park H."/>
            <person name="Plett J.M."/>
            <person name="Magnuson J."/>
            <person name="Spatafora J.W."/>
            <person name="Nagy L.G."/>
            <person name="Henrissat B."/>
            <person name="Grigoriev I.V."/>
            <person name="Yang Z.L."/>
            <person name="Xu J."/>
            <person name="Martin F.M."/>
        </authorList>
    </citation>
    <scope>NUCLEOTIDE SEQUENCE</scope>
    <source>
        <strain evidence="7">KKN 215</strain>
    </source>
</reference>
<keyword evidence="3 5" id="KW-0653">Protein transport</keyword>
<keyword evidence="4 5" id="KW-0811">Translocation</keyword>
<evidence type="ECO:0000256" key="1">
    <source>
        <dbReference type="ARBA" id="ARBA00006720"/>
    </source>
</evidence>
<dbReference type="InterPro" id="IPR035427">
    <property type="entry name" value="Tim10-like_dom_sf"/>
</dbReference>
<dbReference type="SUPFAM" id="SSF144122">
    <property type="entry name" value="Tim10-like"/>
    <property type="match status" value="1"/>
</dbReference>
<keyword evidence="8" id="KW-1185">Reference proteome</keyword>
<comment type="similarity">
    <text evidence="1 5">Belongs to the small Tim family.</text>
</comment>
<dbReference type="Gene3D" id="1.10.287.810">
    <property type="entry name" value="Mitochondrial import inner membrane translocase subunit tim13 like domains"/>
    <property type="match status" value="1"/>
</dbReference>
<comment type="caution">
    <text evidence="7">The sequence shown here is derived from an EMBL/GenBank/DDBJ whole genome shotgun (WGS) entry which is preliminary data.</text>
</comment>
<keyword evidence="5" id="KW-0496">Mitochondrion</keyword>
<name>A0A8K0UNL6_9AGAR</name>